<dbReference type="EMBL" id="RYDJ01000015">
    <property type="protein sequence ID" value="RTZ03024.1"/>
    <property type="molecule type" value="Genomic_DNA"/>
</dbReference>
<sequence length="289" mass="34119">MSNFEQLKRQVSILREIQRVEYPSVTELQKQFNIKPATFKRDIEAIKQFFTPNLSYDPKAKGYKINGEIEGEALLILETFELLAFVHSTDGVNEFIIPEKRKARGSEHFFILKKCIEDQKAVTFLHHNYVNNESGELKECFLQPLALKESRGRWYVLGTKEDGTFRSYGLDRITLLEETRNKFERKLNKIELIKRYEDCFAMYTSEIPAEKVILSYSKEEANYIKSYPILPEQEIKEKNGRVEVTLNIKITDDLFTELLSHARSIEIIEPLHLRERFFNYFKEAIERNQ</sequence>
<evidence type="ECO:0000313" key="3">
    <source>
        <dbReference type="EMBL" id="RTZ03024.1"/>
    </source>
</evidence>
<feature type="domain" description="WYL" evidence="1">
    <location>
        <begin position="108"/>
        <end position="176"/>
    </location>
</feature>
<dbReference type="PROSITE" id="PS52050">
    <property type="entry name" value="WYL"/>
    <property type="match status" value="1"/>
</dbReference>
<dbReference type="InterPro" id="IPR057727">
    <property type="entry name" value="WCX_dom"/>
</dbReference>
<name>A0A432CK79_9FLAO</name>
<evidence type="ECO:0000259" key="1">
    <source>
        <dbReference type="Pfam" id="PF13280"/>
    </source>
</evidence>
<feature type="domain" description="WCX" evidence="2">
    <location>
        <begin position="209"/>
        <end position="283"/>
    </location>
</feature>
<organism evidence="3 4">
    <name type="scientific">Flavobacterium bomense</name>
    <dbReference type="NCBI Taxonomy" id="2497483"/>
    <lineage>
        <taxon>Bacteria</taxon>
        <taxon>Pseudomonadati</taxon>
        <taxon>Bacteroidota</taxon>
        <taxon>Flavobacteriia</taxon>
        <taxon>Flavobacteriales</taxon>
        <taxon>Flavobacteriaceae</taxon>
        <taxon>Flavobacterium</taxon>
    </lineage>
</organism>
<proteinExistence type="predicted"/>
<dbReference type="PANTHER" id="PTHR34580:SF9">
    <property type="entry name" value="SLL5097 PROTEIN"/>
    <property type="match status" value="1"/>
</dbReference>
<comment type="caution">
    <text evidence="3">The sequence shown here is derived from an EMBL/GenBank/DDBJ whole genome shotgun (WGS) entry which is preliminary data.</text>
</comment>
<dbReference type="PANTHER" id="PTHR34580">
    <property type="match status" value="1"/>
</dbReference>
<gene>
    <name evidence="3" type="ORF">EKL98_12185</name>
</gene>
<dbReference type="InterPro" id="IPR026881">
    <property type="entry name" value="WYL_dom"/>
</dbReference>
<evidence type="ECO:0000259" key="2">
    <source>
        <dbReference type="Pfam" id="PF25583"/>
    </source>
</evidence>
<dbReference type="Proteomes" id="UP000280825">
    <property type="component" value="Unassembled WGS sequence"/>
</dbReference>
<accession>A0A432CK79</accession>
<dbReference type="InterPro" id="IPR051534">
    <property type="entry name" value="CBASS_pafABC_assoc_protein"/>
</dbReference>
<evidence type="ECO:0000313" key="4">
    <source>
        <dbReference type="Proteomes" id="UP000280825"/>
    </source>
</evidence>
<dbReference type="Pfam" id="PF13280">
    <property type="entry name" value="WYL"/>
    <property type="match status" value="1"/>
</dbReference>
<protein>
    <submittedName>
        <fullName evidence="3">WYL domain-containing protein</fullName>
    </submittedName>
</protein>
<dbReference type="RefSeq" id="WP_126562669.1">
    <property type="nucleotide sequence ID" value="NZ_RYDJ01000015.1"/>
</dbReference>
<dbReference type="AlphaFoldDB" id="A0A432CK79"/>
<reference evidence="3 4" key="1">
    <citation type="submission" date="2018-12" db="EMBL/GenBank/DDBJ databases">
        <title>Flavobacterium sp. nov., isolated from glacier ice.</title>
        <authorList>
            <person name="Liu Q."/>
            <person name="Xin Y.-H."/>
        </authorList>
    </citation>
    <scope>NUCLEOTIDE SEQUENCE [LARGE SCALE GENOMIC DNA]</scope>
    <source>
        <strain evidence="3 4">RB1N8</strain>
    </source>
</reference>
<dbReference type="Pfam" id="PF25583">
    <property type="entry name" value="WCX"/>
    <property type="match status" value="1"/>
</dbReference>
<keyword evidence="4" id="KW-1185">Reference proteome</keyword>